<name>A0A4R3QSM5_9HYPH</name>
<dbReference type="Proteomes" id="UP000295507">
    <property type="component" value="Unassembled WGS sequence"/>
</dbReference>
<reference evidence="3 4" key="1">
    <citation type="submission" date="2019-03" db="EMBL/GenBank/DDBJ databases">
        <title>Genomic Encyclopedia of Type Strains, Phase IV (KMG-V): Genome sequencing to study the core and pangenomes of soil and plant-associated prokaryotes.</title>
        <authorList>
            <person name="Whitman W."/>
        </authorList>
    </citation>
    <scope>NUCLEOTIDE SEQUENCE [LARGE SCALE GENOMIC DNA]</scope>
    <source>
        <strain evidence="1 4">Gr42</strain>
        <strain evidence="2 3">IE4868</strain>
    </source>
</reference>
<organism evidence="1 4">
    <name type="scientific">Rhizobium azibense</name>
    <dbReference type="NCBI Taxonomy" id="1136135"/>
    <lineage>
        <taxon>Bacteria</taxon>
        <taxon>Pseudomonadati</taxon>
        <taxon>Pseudomonadota</taxon>
        <taxon>Alphaproteobacteria</taxon>
        <taxon>Hyphomicrobiales</taxon>
        <taxon>Rhizobiaceae</taxon>
        <taxon>Rhizobium/Agrobacterium group</taxon>
        <taxon>Rhizobium</taxon>
    </lineage>
</organism>
<proteinExistence type="predicted"/>
<dbReference type="PANTHER" id="PTHR35399">
    <property type="entry name" value="SLR8030 PROTEIN"/>
    <property type="match status" value="1"/>
</dbReference>
<dbReference type="InterPro" id="IPR008557">
    <property type="entry name" value="PhoX"/>
</dbReference>
<protein>
    <submittedName>
        <fullName evidence="1">Uncharacterized protein DUF839</fullName>
    </submittedName>
</protein>
<evidence type="ECO:0000313" key="1">
    <source>
        <dbReference type="EMBL" id="TCU24444.1"/>
    </source>
</evidence>
<dbReference type="Pfam" id="PF05787">
    <property type="entry name" value="PhoX"/>
    <property type="match status" value="1"/>
</dbReference>
<dbReference type="AlphaFoldDB" id="A0A4R3QSM5"/>
<evidence type="ECO:0000313" key="2">
    <source>
        <dbReference type="EMBL" id="TCU39190.1"/>
    </source>
</evidence>
<evidence type="ECO:0000313" key="3">
    <source>
        <dbReference type="Proteomes" id="UP000295507"/>
    </source>
</evidence>
<accession>A0A4R3QSM5</accession>
<keyword evidence="4" id="KW-1185">Reference proteome</keyword>
<dbReference type="SUPFAM" id="SSF63829">
    <property type="entry name" value="Calcium-dependent phosphotriesterase"/>
    <property type="match status" value="1"/>
</dbReference>
<dbReference type="PANTHER" id="PTHR35399:SF2">
    <property type="entry name" value="DUF839 DOMAIN-CONTAINING PROTEIN"/>
    <property type="match status" value="1"/>
</dbReference>
<dbReference type="EMBL" id="SMBJ01000006">
    <property type="protein sequence ID" value="TCU24444.1"/>
    <property type="molecule type" value="Genomic_DNA"/>
</dbReference>
<sequence length="124" mass="13097">MPDNCTVDSASRLWVATDGNSNKATGRTDGLWAVDTDGDAHAASRLFFRVPVGAELSGPLFAPDDETAFVAVQHPGDGGADWAGHGRPSCYEDPSIRWPDFKDDMPERPSVLAVTKIGGGKIGV</sequence>
<gene>
    <name evidence="2" type="ORF">EV129_10335</name>
    <name evidence="1" type="ORF">EV130_10635</name>
</gene>
<evidence type="ECO:0000313" key="4">
    <source>
        <dbReference type="Proteomes" id="UP000295547"/>
    </source>
</evidence>
<dbReference type="Proteomes" id="UP000295547">
    <property type="component" value="Unassembled WGS sequence"/>
</dbReference>
<comment type="caution">
    <text evidence="1">The sequence shown here is derived from an EMBL/GenBank/DDBJ whole genome shotgun (WGS) entry which is preliminary data.</text>
</comment>
<dbReference type="EMBL" id="SMBK01000003">
    <property type="protein sequence ID" value="TCU39190.1"/>
    <property type="molecule type" value="Genomic_DNA"/>
</dbReference>